<sequence length="179" mass="21006">MRKKINRLVVLIVVILLAMTNLAYAQPIPKQNIQYGPKISELKNKQDIIKNFQDIKTIRTNIATINIRENSTNEQLIAVNTSIRNYINEYQQVIRNLEEHKRTYSDSISDVFFSDQISFIAQSFVISLRHQQNLIRALQGTEEESKRIFYSSYLIPVYYYLTLGDQMIAYIDNYFTLPD</sequence>
<dbReference type="OrthoDB" id="1904693at2"/>
<reference evidence="3" key="1">
    <citation type="submission" date="2014-12" db="EMBL/GenBank/DDBJ databases">
        <title>Genome sequence of Clostridium beijerinckii strain 59B.</title>
        <authorList>
            <person name="Little G.T."/>
            <person name="Minton N.P."/>
        </authorList>
    </citation>
    <scope>NUCLEOTIDE SEQUENCE [LARGE SCALE GENOMIC DNA]</scope>
    <source>
        <strain evidence="3">59B</strain>
    </source>
</reference>
<dbReference type="KEGG" id="cbei:LF65_04418"/>
<name>A0A0B5QS92_CLOBE</name>
<dbReference type="RefSeq" id="WP_041898985.1">
    <property type="nucleotide sequence ID" value="NZ_CP010086.2"/>
</dbReference>
<keyword evidence="1" id="KW-0732">Signal</keyword>
<evidence type="ECO:0000256" key="1">
    <source>
        <dbReference type="SAM" id="SignalP"/>
    </source>
</evidence>
<gene>
    <name evidence="2" type="ORF">LF65_04418</name>
</gene>
<proteinExistence type="predicted"/>
<feature type="chain" id="PRO_5002106714" evidence="1">
    <location>
        <begin position="26"/>
        <end position="179"/>
    </location>
</feature>
<evidence type="ECO:0000313" key="3">
    <source>
        <dbReference type="Proteomes" id="UP000031866"/>
    </source>
</evidence>
<dbReference type="EMBL" id="CP010086">
    <property type="protein sequence ID" value="AJH00958.1"/>
    <property type="molecule type" value="Genomic_DNA"/>
</dbReference>
<organism evidence="2 3">
    <name type="scientific">Clostridium beijerinckii</name>
    <name type="common">Clostridium MP</name>
    <dbReference type="NCBI Taxonomy" id="1520"/>
    <lineage>
        <taxon>Bacteria</taxon>
        <taxon>Bacillati</taxon>
        <taxon>Bacillota</taxon>
        <taxon>Clostridia</taxon>
        <taxon>Eubacteriales</taxon>
        <taxon>Clostridiaceae</taxon>
        <taxon>Clostridium</taxon>
    </lineage>
</organism>
<protein>
    <submittedName>
        <fullName evidence="2">Uncharacterized protein</fullName>
    </submittedName>
</protein>
<accession>A0A0B5QS92</accession>
<dbReference type="STRING" id="1520.LF65_04418"/>
<evidence type="ECO:0000313" key="2">
    <source>
        <dbReference type="EMBL" id="AJH00958.1"/>
    </source>
</evidence>
<dbReference type="Proteomes" id="UP000031866">
    <property type="component" value="Chromosome"/>
</dbReference>
<dbReference type="AlphaFoldDB" id="A0A0B5QS92"/>
<feature type="signal peptide" evidence="1">
    <location>
        <begin position="1"/>
        <end position="25"/>
    </location>
</feature>